<accession>A0A427B0W6</accession>
<dbReference type="AlphaFoldDB" id="A0A427B0W6"/>
<dbReference type="EMBL" id="AMZH03000773">
    <property type="protein sequence ID" value="RRT82027.1"/>
    <property type="molecule type" value="Genomic_DNA"/>
</dbReference>
<proteinExistence type="predicted"/>
<organism evidence="1 2">
    <name type="scientific">Ensete ventricosum</name>
    <name type="common">Abyssinian banana</name>
    <name type="synonym">Musa ensete</name>
    <dbReference type="NCBI Taxonomy" id="4639"/>
    <lineage>
        <taxon>Eukaryota</taxon>
        <taxon>Viridiplantae</taxon>
        <taxon>Streptophyta</taxon>
        <taxon>Embryophyta</taxon>
        <taxon>Tracheophyta</taxon>
        <taxon>Spermatophyta</taxon>
        <taxon>Magnoliopsida</taxon>
        <taxon>Liliopsida</taxon>
        <taxon>Zingiberales</taxon>
        <taxon>Musaceae</taxon>
        <taxon>Ensete</taxon>
    </lineage>
</organism>
<comment type="caution">
    <text evidence="1">The sequence shown here is derived from an EMBL/GenBank/DDBJ whole genome shotgun (WGS) entry which is preliminary data.</text>
</comment>
<dbReference type="Proteomes" id="UP000287651">
    <property type="component" value="Unassembled WGS sequence"/>
</dbReference>
<protein>
    <submittedName>
        <fullName evidence="1">Uncharacterized protein</fullName>
    </submittedName>
</protein>
<evidence type="ECO:0000313" key="2">
    <source>
        <dbReference type="Proteomes" id="UP000287651"/>
    </source>
</evidence>
<reference evidence="1 2" key="1">
    <citation type="journal article" date="2014" name="Agronomy (Basel)">
        <title>A Draft Genome Sequence for Ensete ventricosum, the Drought-Tolerant Tree Against Hunger.</title>
        <authorList>
            <person name="Harrison J."/>
            <person name="Moore K.A."/>
            <person name="Paszkiewicz K."/>
            <person name="Jones T."/>
            <person name="Grant M."/>
            <person name="Ambacheew D."/>
            <person name="Muzemil S."/>
            <person name="Studholme D.J."/>
        </authorList>
    </citation>
    <scope>NUCLEOTIDE SEQUENCE [LARGE SCALE GENOMIC DNA]</scope>
</reference>
<gene>
    <name evidence="1" type="ORF">B296_00013571</name>
</gene>
<sequence length="144" mass="16464">MYSRHEYNKSGGARGSFSCRVVLSRYIRAYRHNDLVYRVTNSFVTSGSELFLPRALHMQSEIDIAYDGLYKMQVMRSRYVEAYRYLMYRVINIGFVASRTPNGTNDAAKRTSQPTELLPFPSLALPPLPPFPSTIESNQRAEAV</sequence>
<name>A0A427B0W6_ENSVE</name>
<evidence type="ECO:0000313" key="1">
    <source>
        <dbReference type="EMBL" id="RRT82027.1"/>
    </source>
</evidence>